<dbReference type="PRINTS" id="PR00081">
    <property type="entry name" value="GDHRDH"/>
</dbReference>
<dbReference type="GO" id="GO:0016614">
    <property type="term" value="F:oxidoreductase activity, acting on CH-OH group of donors"/>
    <property type="evidence" value="ECO:0007669"/>
    <property type="project" value="UniProtKB-ARBA"/>
</dbReference>
<dbReference type="Proteomes" id="UP000295727">
    <property type="component" value="Chromosome 4"/>
</dbReference>
<dbReference type="Gene3D" id="3.40.50.720">
    <property type="entry name" value="NAD(P)-binding Rossmann-like Domain"/>
    <property type="match status" value="1"/>
</dbReference>
<dbReference type="InterPro" id="IPR020904">
    <property type="entry name" value="Sc_DH/Rdtase_CS"/>
</dbReference>
<organism evidence="4 5">
    <name type="scientific">Paraburkholderia pallida</name>
    <dbReference type="NCBI Taxonomy" id="2547399"/>
    <lineage>
        <taxon>Bacteria</taxon>
        <taxon>Pseudomonadati</taxon>
        <taxon>Pseudomonadota</taxon>
        <taxon>Betaproteobacteria</taxon>
        <taxon>Burkholderiales</taxon>
        <taxon>Burkholderiaceae</taxon>
        <taxon>Paraburkholderia</taxon>
    </lineage>
</organism>
<evidence type="ECO:0000313" key="5">
    <source>
        <dbReference type="Proteomes" id="UP000295727"/>
    </source>
</evidence>
<accession>A0A4P7D8A1</accession>
<evidence type="ECO:0000259" key="3">
    <source>
        <dbReference type="SMART" id="SM00822"/>
    </source>
</evidence>
<protein>
    <submittedName>
        <fullName evidence="4">SDR family oxidoreductase</fullName>
    </submittedName>
</protein>
<evidence type="ECO:0000256" key="2">
    <source>
        <dbReference type="ARBA" id="ARBA00023002"/>
    </source>
</evidence>
<keyword evidence="2" id="KW-0560">Oxidoreductase</keyword>
<gene>
    <name evidence="4" type="ORF">E1956_41810</name>
</gene>
<evidence type="ECO:0000256" key="1">
    <source>
        <dbReference type="ARBA" id="ARBA00006484"/>
    </source>
</evidence>
<dbReference type="SMART" id="SM00822">
    <property type="entry name" value="PKS_KR"/>
    <property type="match status" value="1"/>
</dbReference>
<dbReference type="InterPro" id="IPR036291">
    <property type="entry name" value="NAD(P)-bd_dom_sf"/>
</dbReference>
<dbReference type="Pfam" id="PF13561">
    <property type="entry name" value="adh_short_C2"/>
    <property type="match status" value="1"/>
</dbReference>
<comment type="similarity">
    <text evidence="1">Belongs to the short-chain dehydrogenases/reductases (SDR) family.</text>
</comment>
<dbReference type="FunFam" id="3.40.50.720:FF:000084">
    <property type="entry name" value="Short-chain dehydrogenase reductase"/>
    <property type="match status" value="1"/>
</dbReference>
<dbReference type="InterPro" id="IPR057326">
    <property type="entry name" value="KR_dom"/>
</dbReference>
<reference evidence="4 5" key="1">
    <citation type="submission" date="2019-03" db="EMBL/GenBank/DDBJ databases">
        <title>Paraburkholderia sp. 7MH5, isolated from subtropical forest soil.</title>
        <authorList>
            <person name="Gao Z.-H."/>
            <person name="Qiu L.-H."/>
        </authorList>
    </citation>
    <scope>NUCLEOTIDE SEQUENCE [LARGE SCALE GENOMIC DNA]</scope>
    <source>
        <strain evidence="4 5">7MH5</strain>
    </source>
</reference>
<dbReference type="EMBL" id="CP038151">
    <property type="protein sequence ID" value="QBR03647.1"/>
    <property type="molecule type" value="Genomic_DNA"/>
</dbReference>
<dbReference type="SUPFAM" id="SSF51735">
    <property type="entry name" value="NAD(P)-binding Rossmann-fold domains"/>
    <property type="match status" value="1"/>
</dbReference>
<keyword evidence="5" id="KW-1185">Reference proteome</keyword>
<dbReference type="AlphaFoldDB" id="A0A4P7D8A1"/>
<dbReference type="PANTHER" id="PTHR48107:SF7">
    <property type="entry name" value="RE15974P"/>
    <property type="match status" value="1"/>
</dbReference>
<dbReference type="KEGG" id="ppai:E1956_41810"/>
<dbReference type="InterPro" id="IPR002347">
    <property type="entry name" value="SDR_fam"/>
</dbReference>
<feature type="domain" description="Ketoreductase" evidence="3">
    <location>
        <begin position="53"/>
        <end position="234"/>
    </location>
</feature>
<evidence type="ECO:0000313" key="4">
    <source>
        <dbReference type="EMBL" id="QBR03647.1"/>
    </source>
</evidence>
<sequence length="295" mass="31061">MDRRLSRQKRLLPSVTLSSLMRARTSTNFGAPCMPGHFPSLTGVDAAKLLGGRVALVTGASRGIGAQIARRLAKSGATVVVNYPGESQSARASQLVQEILRDGSIAEAVQADVGDPPQIQALLEQIPARHGKLDIVVLNAGGDAVVKPIAETSEEEFDRVMRLNARGQFFAIQAAARLLRRGGRLVFISSSTATQPYPGTASYAGAKIATEAYIRTAALELAERDITANVVSPGMTATETMLSQTTEARRATVVCATPLGRIAQTADIADVVHFLVSPAARSLNGQVIHVNGGLL</sequence>
<dbReference type="PROSITE" id="PS00061">
    <property type="entry name" value="ADH_SHORT"/>
    <property type="match status" value="1"/>
</dbReference>
<dbReference type="PANTHER" id="PTHR48107">
    <property type="entry name" value="NADPH-DEPENDENT ALDEHYDE REDUCTASE-LIKE PROTEIN, CHLOROPLASTIC-RELATED"/>
    <property type="match status" value="1"/>
</dbReference>
<name>A0A4P7D8A1_9BURK</name>
<proteinExistence type="inferred from homology"/>
<dbReference type="OrthoDB" id="8793699at2"/>